<keyword evidence="2" id="KW-0472">Membrane</keyword>
<dbReference type="AlphaFoldDB" id="A0A9W7C190"/>
<protein>
    <submittedName>
        <fullName evidence="3">Uncharacterized protein</fullName>
    </submittedName>
</protein>
<evidence type="ECO:0000313" key="4">
    <source>
        <dbReference type="Proteomes" id="UP001165122"/>
    </source>
</evidence>
<accession>A0A9W7C190</accession>
<sequence>MLAAILLRVAGMSEDFEFENKGAFDVILLLTQGLAPTVLVAMVLMKGKDVTARAGRKVTKSLSGVWQGEESGLELGVVGGTGLGGVKRPFTEEERDKMRLKQLGSFGPPKGGGKGRGRRGEKDSVGAQSGNVKAQESSVSPPPPVLDLRRSMAPPPPRRDTAVVPPAILPLP</sequence>
<keyword evidence="4" id="KW-1185">Reference proteome</keyword>
<feature type="region of interest" description="Disordered" evidence="1">
    <location>
        <begin position="78"/>
        <end position="172"/>
    </location>
</feature>
<organism evidence="3 4">
    <name type="scientific">Triparma laevis f. longispina</name>
    <dbReference type="NCBI Taxonomy" id="1714387"/>
    <lineage>
        <taxon>Eukaryota</taxon>
        <taxon>Sar</taxon>
        <taxon>Stramenopiles</taxon>
        <taxon>Ochrophyta</taxon>
        <taxon>Bolidophyceae</taxon>
        <taxon>Parmales</taxon>
        <taxon>Triparmaceae</taxon>
        <taxon>Triparma</taxon>
    </lineage>
</organism>
<evidence type="ECO:0000256" key="2">
    <source>
        <dbReference type="SAM" id="Phobius"/>
    </source>
</evidence>
<comment type="caution">
    <text evidence="3">The sequence shown here is derived from an EMBL/GenBank/DDBJ whole genome shotgun (WGS) entry which is preliminary data.</text>
</comment>
<feature type="compositionally biased region" description="Polar residues" evidence="1">
    <location>
        <begin position="126"/>
        <end position="136"/>
    </location>
</feature>
<gene>
    <name evidence="3" type="ORF">TrLO_g13551</name>
</gene>
<evidence type="ECO:0000256" key="1">
    <source>
        <dbReference type="SAM" id="MobiDB-lite"/>
    </source>
</evidence>
<feature type="compositionally biased region" description="Basic and acidic residues" evidence="1">
    <location>
        <begin position="89"/>
        <end position="99"/>
    </location>
</feature>
<keyword evidence="2" id="KW-1133">Transmembrane helix</keyword>
<dbReference type="EMBL" id="BRXW01000027">
    <property type="protein sequence ID" value="GMI00815.1"/>
    <property type="molecule type" value="Genomic_DNA"/>
</dbReference>
<keyword evidence="2" id="KW-0812">Transmembrane</keyword>
<evidence type="ECO:0000313" key="3">
    <source>
        <dbReference type="EMBL" id="GMI00815.1"/>
    </source>
</evidence>
<reference evidence="4" key="1">
    <citation type="journal article" date="2023" name="Commun. Biol.">
        <title>Genome analysis of Parmales, the sister group of diatoms, reveals the evolutionary specialization of diatoms from phago-mixotrophs to photoautotrophs.</title>
        <authorList>
            <person name="Ban H."/>
            <person name="Sato S."/>
            <person name="Yoshikawa S."/>
            <person name="Yamada K."/>
            <person name="Nakamura Y."/>
            <person name="Ichinomiya M."/>
            <person name="Sato N."/>
            <person name="Blanc-Mathieu R."/>
            <person name="Endo H."/>
            <person name="Kuwata A."/>
            <person name="Ogata H."/>
        </authorList>
    </citation>
    <scope>NUCLEOTIDE SEQUENCE [LARGE SCALE GENOMIC DNA]</scope>
    <source>
        <strain evidence="4">NIES 3700</strain>
    </source>
</reference>
<name>A0A9W7C190_9STRA</name>
<feature type="transmembrane region" description="Helical" evidence="2">
    <location>
        <begin position="23"/>
        <end position="44"/>
    </location>
</feature>
<proteinExistence type="predicted"/>
<dbReference type="Proteomes" id="UP001165122">
    <property type="component" value="Unassembled WGS sequence"/>
</dbReference>